<accession>A0AA38LRT7</accession>
<dbReference type="Pfam" id="PF00153">
    <property type="entry name" value="Mito_carr"/>
    <property type="match status" value="1"/>
</dbReference>
<evidence type="ECO:0000256" key="10">
    <source>
        <dbReference type="RuleBase" id="RU000488"/>
    </source>
</evidence>
<keyword evidence="3 10" id="KW-0813">Transport</keyword>
<evidence type="ECO:0000313" key="12">
    <source>
        <dbReference type="EMBL" id="KAI9632863.1"/>
    </source>
</evidence>
<comment type="caution">
    <text evidence="12">The sequence shown here is derived from an EMBL/GenBank/DDBJ whole genome shotgun (WGS) entry which is preliminary data.</text>
</comment>
<dbReference type="AlphaFoldDB" id="A0AA38LRT7"/>
<evidence type="ECO:0000256" key="7">
    <source>
        <dbReference type="ARBA" id="ARBA00023128"/>
    </source>
</evidence>
<dbReference type="GO" id="GO:0031966">
    <property type="term" value="C:mitochondrial membrane"/>
    <property type="evidence" value="ECO:0007669"/>
    <property type="project" value="UniProtKB-SubCell"/>
</dbReference>
<dbReference type="InterPro" id="IPR023395">
    <property type="entry name" value="MCP_dom_sf"/>
</dbReference>
<keyword evidence="5" id="KW-0677">Repeat</keyword>
<proteinExistence type="inferred from homology"/>
<evidence type="ECO:0000256" key="1">
    <source>
        <dbReference type="ARBA" id="ARBA00004225"/>
    </source>
</evidence>
<keyword evidence="8 9" id="KW-0472">Membrane</keyword>
<sequence>MDIAFVFTLILASFIMVLLMAAGVAITMPFHGALVRLRANYNPRAVGLEGVENRVGPTLSTLLGTLKRTKQLEGWYGLYKGAYPMVAFTTLISVCSIIFVGGSSTRGPRGTYSVPEAGGFQMGIFTILLTLISLPMTVIVNRSIITPYRLPNNPRQSLKILLSIRELSMPWTLYLTPGLLLVTFLHSLSVTLVARTMRLLLLGTPDAGDVWNNTAYWRWALFTIWQAGAAGWLTPLEVVATRLSVQPNTGNGYTGVGGEEAASEEYVPEGVEFCGSGEDVIGLRPTSEPYEGMVDCGRKIIQEEGGGSLYRGWWWTMLGNVVAVAS</sequence>
<feature type="transmembrane region" description="Helical" evidence="11">
    <location>
        <begin position="120"/>
        <end position="140"/>
    </location>
</feature>
<dbReference type="InterPro" id="IPR018108">
    <property type="entry name" value="MCP_transmembrane"/>
</dbReference>
<comment type="subcellular location">
    <subcellularLocation>
        <location evidence="1">Mitochondrion membrane</location>
        <topology evidence="1">Multi-pass membrane protein</topology>
    </subcellularLocation>
</comment>
<dbReference type="InterPro" id="IPR050567">
    <property type="entry name" value="Mitochondrial_Carrier"/>
</dbReference>
<dbReference type="Proteomes" id="UP001164286">
    <property type="component" value="Unassembled WGS sequence"/>
</dbReference>
<feature type="repeat" description="Solcar" evidence="9">
    <location>
        <begin position="218"/>
        <end position="326"/>
    </location>
</feature>
<evidence type="ECO:0000313" key="13">
    <source>
        <dbReference type="Proteomes" id="UP001164286"/>
    </source>
</evidence>
<dbReference type="GO" id="GO:0022857">
    <property type="term" value="F:transmembrane transporter activity"/>
    <property type="evidence" value="ECO:0007669"/>
    <property type="project" value="TreeGrafter"/>
</dbReference>
<keyword evidence="13" id="KW-1185">Reference proteome</keyword>
<evidence type="ECO:0000256" key="5">
    <source>
        <dbReference type="ARBA" id="ARBA00022737"/>
    </source>
</evidence>
<evidence type="ECO:0000256" key="3">
    <source>
        <dbReference type="ARBA" id="ARBA00022448"/>
    </source>
</evidence>
<evidence type="ECO:0000256" key="6">
    <source>
        <dbReference type="ARBA" id="ARBA00022989"/>
    </source>
</evidence>
<keyword evidence="7" id="KW-0496">Mitochondrion</keyword>
<evidence type="ECO:0000256" key="8">
    <source>
        <dbReference type="ARBA" id="ARBA00023136"/>
    </source>
</evidence>
<dbReference type="Gene3D" id="1.50.40.10">
    <property type="entry name" value="Mitochondrial carrier domain"/>
    <property type="match status" value="1"/>
</dbReference>
<name>A0AA38LRT7_9TREE</name>
<dbReference type="RefSeq" id="XP_052942640.1">
    <property type="nucleotide sequence ID" value="XM_053091471.1"/>
</dbReference>
<organism evidence="12 13">
    <name type="scientific">Dioszegia hungarica</name>
    <dbReference type="NCBI Taxonomy" id="4972"/>
    <lineage>
        <taxon>Eukaryota</taxon>
        <taxon>Fungi</taxon>
        <taxon>Dikarya</taxon>
        <taxon>Basidiomycota</taxon>
        <taxon>Agaricomycotina</taxon>
        <taxon>Tremellomycetes</taxon>
        <taxon>Tremellales</taxon>
        <taxon>Bulleribasidiaceae</taxon>
        <taxon>Dioszegia</taxon>
    </lineage>
</organism>
<dbReference type="PANTHER" id="PTHR45624">
    <property type="entry name" value="MITOCHONDRIAL BASIC AMINO ACIDS TRANSPORTER-RELATED"/>
    <property type="match status" value="1"/>
</dbReference>
<evidence type="ECO:0000256" key="9">
    <source>
        <dbReference type="PROSITE-ProRule" id="PRU00282"/>
    </source>
</evidence>
<evidence type="ECO:0000256" key="4">
    <source>
        <dbReference type="ARBA" id="ARBA00022692"/>
    </source>
</evidence>
<gene>
    <name evidence="12" type="ORF">MKK02DRAFT_41175</name>
</gene>
<dbReference type="GeneID" id="77730676"/>
<keyword evidence="4 9" id="KW-0812">Transmembrane</keyword>
<protein>
    <submittedName>
        <fullName evidence="12">Mitochondrial carrier domain-containing protein</fullName>
    </submittedName>
</protein>
<evidence type="ECO:0000256" key="11">
    <source>
        <dbReference type="SAM" id="Phobius"/>
    </source>
</evidence>
<feature type="transmembrane region" description="Helical" evidence="11">
    <location>
        <begin position="6"/>
        <end position="28"/>
    </location>
</feature>
<comment type="similarity">
    <text evidence="2 10">Belongs to the mitochondrial carrier (TC 2.A.29) family.</text>
</comment>
<dbReference type="SUPFAM" id="SSF103506">
    <property type="entry name" value="Mitochondrial carrier"/>
    <property type="match status" value="1"/>
</dbReference>
<reference evidence="12" key="1">
    <citation type="journal article" date="2022" name="G3 (Bethesda)">
        <title>High quality genome of the basidiomycete yeast Dioszegia hungarica PDD-24b-2 isolated from cloud water.</title>
        <authorList>
            <person name="Jarrige D."/>
            <person name="Haridas S."/>
            <person name="Bleykasten-Grosshans C."/>
            <person name="Joly M."/>
            <person name="Nadalig T."/>
            <person name="Sancelme M."/>
            <person name="Vuilleumier S."/>
            <person name="Grigoriev I.V."/>
            <person name="Amato P."/>
            <person name="Bringel F."/>
        </authorList>
    </citation>
    <scope>NUCLEOTIDE SEQUENCE</scope>
    <source>
        <strain evidence="12">PDD-24b-2</strain>
    </source>
</reference>
<dbReference type="EMBL" id="JAKWFO010000014">
    <property type="protein sequence ID" value="KAI9632863.1"/>
    <property type="molecule type" value="Genomic_DNA"/>
</dbReference>
<feature type="transmembrane region" description="Helical" evidence="11">
    <location>
        <begin position="77"/>
        <end position="100"/>
    </location>
</feature>
<keyword evidence="6 11" id="KW-1133">Transmembrane helix</keyword>
<feature type="transmembrane region" description="Helical" evidence="11">
    <location>
        <begin position="171"/>
        <end position="195"/>
    </location>
</feature>
<evidence type="ECO:0000256" key="2">
    <source>
        <dbReference type="ARBA" id="ARBA00006375"/>
    </source>
</evidence>
<dbReference type="PROSITE" id="PS50920">
    <property type="entry name" value="SOLCAR"/>
    <property type="match status" value="1"/>
</dbReference>